<protein>
    <submittedName>
        <fullName evidence="3">Uncharacterized protein</fullName>
    </submittedName>
</protein>
<name>A0AAN7H9K0_9PEZI</name>
<dbReference type="AlphaFoldDB" id="A0AAN7H9K0"/>
<reference evidence="3" key="1">
    <citation type="journal article" date="2023" name="Mol. Phylogenet. Evol.">
        <title>Genome-scale phylogeny and comparative genomics of the fungal order Sordariales.</title>
        <authorList>
            <person name="Hensen N."/>
            <person name="Bonometti L."/>
            <person name="Westerberg I."/>
            <person name="Brannstrom I.O."/>
            <person name="Guillou S."/>
            <person name="Cros-Aarteil S."/>
            <person name="Calhoun S."/>
            <person name="Haridas S."/>
            <person name="Kuo A."/>
            <person name="Mondo S."/>
            <person name="Pangilinan J."/>
            <person name="Riley R."/>
            <person name="LaButti K."/>
            <person name="Andreopoulos B."/>
            <person name="Lipzen A."/>
            <person name="Chen C."/>
            <person name="Yan M."/>
            <person name="Daum C."/>
            <person name="Ng V."/>
            <person name="Clum A."/>
            <person name="Steindorff A."/>
            <person name="Ohm R.A."/>
            <person name="Martin F."/>
            <person name="Silar P."/>
            <person name="Natvig D.O."/>
            <person name="Lalanne C."/>
            <person name="Gautier V."/>
            <person name="Ament-Velasquez S.L."/>
            <person name="Kruys A."/>
            <person name="Hutchinson M.I."/>
            <person name="Powell A.J."/>
            <person name="Barry K."/>
            <person name="Miller A.N."/>
            <person name="Grigoriev I.V."/>
            <person name="Debuchy R."/>
            <person name="Gladieux P."/>
            <person name="Hiltunen Thoren M."/>
            <person name="Johannesson H."/>
        </authorList>
    </citation>
    <scope>NUCLEOTIDE SEQUENCE</scope>
    <source>
        <strain evidence="3">CBS 532.94</strain>
    </source>
</reference>
<reference evidence="3" key="2">
    <citation type="submission" date="2023-05" db="EMBL/GenBank/DDBJ databases">
        <authorList>
            <consortium name="Lawrence Berkeley National Laboratory"/>
            <person name="Steindorff A."/>
            <person name="Hensen N."/>
            <person name="Bonometti L."/>
            <person name="Westerberg I."/>
            <person name="Brannstrom I.O."/>
            <person name="Guillou S."/>
            <person name="Cros-Aarteil S."/>
            <person name="Calhoun S."/>
            <person name="Haridas S."/>
            <person name="Kuo A."/>
            <person name="Mondo S."/>
            <person name="Pangilinan J."/>
            <person name="Riley R."/>
            <person name="Labutti K."/>
            <person name="Andreopoulos B."/>
            <person name="Lipzen A."/>
            <person name="Chen C."/>
            <person name="Yanf M."/>
            <person name="Daum C."/>
            <person name="Ng V."/>
            <person name="Clum A."/>
            <person name="Ohm R."/>
            <person name="Martin F."/>
            <person name="Silar P."/>
            <person name="Natvig D."/>
            <person name="Lalanne C."/>
            <person name="Gautier V."/>
            <person name="Ament-Velasquez S.L."/>
            <person name="Kruys A."/>
            <person name="Hutchinson M.I."/>
            <person name="Powell A.J."/>
            <person name="Barry K."/>
            <person name="Miller A.N."/>
            <person name="Grigoriev I.V."/>
            <person name="Debuchy R."/>
            <person name="Gladieux P."/>
            <person name="Thoren M.H."/>
            <person name="Johannesson H."/>
        </authorList>
    </citation>
    <scope>NUCLEOTIDE SEQUENCE</scope>
    <source>
        <strain evidence="3">CBS 532.94</strain>
    </source>
</reference>
<comment type="caution">
    <text evidence="3">The sequence shown here is derived from an EMBL/GenBank/DDBJ whole genome shotgun (WGS) entry which is preliminary data.</text>
</comment>
<evidence type="ECO:0000313" key="4">
    <source>
        <dbReference type="Proteomes" id="UP001303760"/>
    </source>
</evidence>
<keyword evidence="2" id="KW-1133">Transmembrane helix</keyword>
<organism evidence="3 4">
    <name type="scientific">Achaetomium macrosporum</name>
    <dbReference type="NCBI Taxonomy" id="79813"/>
    <lineage>
        <taxon>Eukaryota</taxon>
        <taxon>Fungi</taxon>
        <taxon>Dikarya</taxon>
        <taxon>Ascomycota</taxon>
        <taxon>Pezizomycotina</taxon>
        <taxon>Sordariomycetes</taxon>
        <taxon>Sordariomycetidae</taxon>
        <taxon>Sordariales</taxon>
        <taxon>Chaetomiaceae</taxon>
        <taxon>Achaetomium</taxon>
    </lineage>
</organism>
<dbReference type="EMBL" id="MU860256">
    <property type="protein sequence ID" value="KAK4235563.1"/>
    <property type="molecule type" value="Genomic_DNA"/>
</dbReference>
<feature type="transmembrane region" description="Helical" evidence="2">
    <location>
        <begin position="255"/>
        <end position="277"/>
    </location>
</feature>
<keyword evidence="2" id="KW-0472">Membrane</keyword>
<gene>
    <name evidence="3" type="ORF">C8A03DRAFT_17712</name>
</gene>
<feature type="transmembrane region" description="Helical" evidence="2">
    <location>
        <begin position="228"/>
        <end position="249"/>
    </location>
</feature>
<proteinExistence type="predicted"/>
<dbReference type="Proteomes" id="UP001303760">
    <property type="component" value="Unassembled WGS sequence"/>
</dbReference>
<keyword evidence="2" id="KW-0812">Transmembrane</keyword>
<evidence type="ECO:0000256" key="2">
    <source>
        <dbReference type="SAM" id="Phobius"/>
    </source>
</evidence>
<evidence type="ECO:0000313" key="3">
    <source>
        <dbReference type="EMBL" id="KAK4235563.1"/>
    </source>
</evidence>
<sequence length="330" mass="36830">MYSSQPAVTSKHTQPGLNELNELKAALLTKPSYGPAIARLIIAATLNHIRRVFTPWLGQYIWYSSPLNDLRIARTNPEVFIDAMLGGASSSWGWVLCSWGQKVLWDFAGAYLRGRMFLSKGKKAGRISKKGGRNKDKAYEEMWMDLIKVGYLVWVLAAVEYGFARGMNTVAWCTALYKLLAGGEAEYRALGIVLKVKWKKVPLTVWLLSRYLKHGLWPLMWESVRSAVLGHPGLLMAVVSVVGGVTGLMKYRSTLYIALEISGMFVFAGYILAGLLLMGIERVHHPMEFGLGHREDGRVLSQRVRSRIDNLGTKSPIPARGPLPRRRKAG</sequence>
<evidence type="ECO:0000256" key="1">
    <source>
        <dbReference type="SAM" id="MobiDB-lite"/>
    </source>
</evidence>
<feature type="region of interest" description="Disordered" evidence="1">
    <location>
        <begin position="311"/>
        <end position="330"/>
    </location>
</feature>
<accession>A0AAN7H9K0</accession>
<keyword evidence="4" id="KW-1185">Reference proteome</keyword>